<name>A0A4Q9BEA3_9BACT</name>
<evidence type="ECO:0000259" key="1">
    <source>
        <dbReference type="Pfam" id="PF12867"/>
    </source>
</evidence>
<comment type="caution">
    <text evidence="2">The sequence shown here is derived from an EMBL/GenBank/DDBJ whole genome shotgun (WGS) entry which is preliminary data.</text>
</comment>
<proteinExistence type="predicted"/>
<dbReference type="SUPFAM" id="SSF109854">
    <property type="entry name" value="DinB/YfiT-like putative metalloenzymes"/>
    <property type="match status" value="1"/>
</dbReference>
<dbReference type="InterPro" id="IPR024775">
    <property type="entry name" value="DinB-like"/>
</dbReference>
<sequence>MQKLRKQLDELESFIPQLEVRNDAISASTVGWQIEHDLLVISSVIEGVKRSDPTKYKWRFKPLKYVILWRGVIPRGKVGAPKIVTPGEITQETLRAHVALCRERVEELENVEAGNYFTHPFFGDLKKKETFRFLYVHSEHHLKIIREMLAN</sequence>
<dbReference type="EMBL" id="SEWY01000002">
    <property type="protein sequence ID" value="TBH74520.1"/>
    <property type="molecule type" value="Genomic_DNA"/>
</dbReference>
<gene>
    <name evidence="2" type="ORF">EWU20_05090</name>
</gene>
<evidence type="ECO:0000313" key="3">
    <source>
        <dbReference type="Proteomes" id="UP000293583"/>
    </source>
</evidence>
<dbReference type="Proteomes" id="UP000293583">
    <property type="component" value="Unassembled WGS sequence"/>
</dbReference>
<dbReference type="RefSeq" id="WP_130922970.1">
    <property type="nucleotide sequence ID" value="NZ_CP049835.1"/>
</dbReference>
<dbReference type="Gene3D" id="1.20.120.450">
    <property type="entry name" value="dinb family like domain"/>
    <property type="match status" value="1"/>
</dbReference>
<protein>
    <submittedName>
        <fullName evidence="2">DUF1569 domain-containing protein</fullName>
    </submittedName>
</protein>
<organism evidence="2 3">
    <name type="scientific">Aquirufa antheringensis</name>
    <dbReference type="NCBI Taxonomy" id="2516559"/>
    <lineage>
        <taxon>Bacteria</taxon>
        <taxon>Pseudomonadati</taxon>
        <taxon>Bacteroidota</taxon>
        <taxon>Cytophagia</taxon>
        <taxon>Cytophagales</taxon>
        <taxon>Flectobacillaceae</taxon>
        <taxon>Aquirufa</taxon>
    </lineage>
</organism>
<dbReference type="InterPro" id="IPR034660">
    <property type="entry name" value="DinB/YfiT-like"/>
</dbReference>
<dbReference type="Pfam" id="PF12867">
    <property type="entry name" value="DinB_2"/>
    <property type="match status" value="1"/>
</dbReference>
<feature type="domain" description="DinB-like" evidence="1">
    <location>
        <begin position="28"/>
        <end position="145"/>
    </location>
</feature>
<accession>A0A4Q9BEA3</accession>
<evidence type="ECO:0000313" key="2">
    <source>
        <dbReference type="EMBL" id="TBH74520.1"/>
    </source>
</evidence>
<dbReference type="OrthoDB" id="981199at2"/>
<reference evidence="2 3" key="1">
    <citation type="submission" date="2019-02" db="EMBL/GenBank/DDBJ databases">
        <title>Genome of a new Bacteroidetes strain.</title>
        <authorList>
            <person name="Pitt A."/>
        </authorList>
    </citation>
    <scope>NUCLEOTIDE SEQUENCE [LARGE SCALE GENOMIC DNA]</scope>
    <source>
        <strain evidence="2 3">103A-SOEBACH</strain>
    </source>
</reference>
<dbReference type="AlphaFoldDB" id="A0A4Q9BEA3"/>
<keyword evidence="3" id="KW-1185">Reference proteome</keyword>